<dbReference type="PANTHER" id="PTHR30368:SF2">
    <property type="entry name" value="SULFATE-BINDING PROTEIN"/>
    <property type="match status" value="1"/>
</dbReference>
<gene>
    <name evidence="6" type="ordered locus">Isop_1503</name>
</gene>
<keyword evidence="3" id="KW-0813">Transport</keyword>
<reference evidence="6 7" key="2">
    <citation type="journal article" date="2011" name="Stand. Genomic Sci.">
        <title>Complete genome sequence of Isosphaera pallida type strain (IS1B).</title>
        <authorList>
            <consortium name="US DOE Joint Genome Institute (JGI-PGF)"/>
            <person name="Goker M."/>
            <person name="Cleland D."/>
            <person name="Saunders E."/>
            <person name="Lapidus A."/>
            <person name="Nolan M."/>
            <person name="Lucas S."/>
            <person name="Hammon N."/>
            <person name="Deshpande S."/>
            <person name="Cheng J.F."/>
            <person name="Tapia R."/>
            <person name="Han C."/>
            <person name="Goodwin L."/>
            <person name="Pitluck S."/>
            <person name="Liolios K."/>
            <person name="Pagani I."/>
            <person name="Ivanova N."/>
            <person name="Mavromatis K."/>
            <person name="Pati A."/>
            <person name="Chen A."/>
            <person name="Palaniappan K."/>
            <person name="Land M."/>
            <person name="Hauser L."/>
            <person name="Chang Y.J."/>
            <person name="Jeffries C.D."/>
            <person name="Detter J.C."/>
            <person name="Beck B."/>
            <person name="Woyke T."/>
            <person name="Bristow J."/>
            <person name="Eisen J.A."/>
            <person name="Markowitz V."/>
            <person name="Hugenholtz P."/>
            <person name="Kyrpides N.C."/>
            <person name="Klenk H.P."/>
        </authorList>
    </citation>
    <scope>NUCLEOTIDE SEQUENCE [LARGE SCALE GENOMIC DNA]</scope>
    <source>
        <strain evidence="7">ATCC 43644 / DSM 9630 / IS1B</strain>
    </source>
</reference>
<sequence>MSGLEGDRTACDTSQIAWREDDASVGLALVWTRRRWCRSAVGWVAGGLSLGGSVTGCGPSDDHADTLTLAAYSVIREAMREAVLPRFQAWFRHQTGRPVRFEESYGPSGAQSRALASGLDADVALLSHVGDVRPLVRAGLVAQDWDSPPGGVVAESRVVIVHRPGNPWRLERFTDLARPGLQLVFPDPKTSGGARWNLNAVYGAALREGWSPSDIDHLFQGLRRNVVTLDASARHSLMVFEDGLGDAALTYENEVLLQHRRARERNRTPLPYFTPLHTLIVETPAAILERSVERHGTRDLARSFLEFLRSDPGQDALAEFGFRRLRVDRPPDAWTIDELGGWEEVAQRLYGPEGVWTRALLNLRA</sequence>
<keyword evidence="4" id="KW-0732">Signal</keyword>
<dbReference type="PANTHER" id="PTHR30368">
    <property type="entry name" value="SULFATE-BINDING PROTEIN"/>
    <property type="match status" value="1"/>
</dbReference>
<evidence type="ECO:0000256" key="4">
    <source>
        <dbReference type="ARBA" id="ARBA00022729"/>
    </source>
</evidence>
<dbReference type="RefSeq" id="WP_013564376.1">
    <property type="nucleotide sequence ID" value="NC_014962.1"/>
</dbReference>
<dbReference type="GO" id="GO:0140104">
    <property type="term" value="F:molecular carrier activity"/>
    <property type="evidence" value="ECO:0007669"/>
    <property type="project" value="InterPro"/>
</dbReference>
<evidence type="ECO:0000256" key="1">
    <source>
        <dbReference type="ARBA" id="ARBA00004418"/>
    </source>
</evidence>
<evidence type="ECO:0000256" key="5">
    <source>
        <dbReference type="ARBA" id="ARBA00022764"/>
    </source>
</evidence>
<evidence type="ECO:0000256" key="3">
    <source>
        <dbReference type="ARBA" id="ARBA00022448"/>
    </source>
</evidence>
<evidence type="ECO:0000313" key="7">
    <source>
        <dbReference type="Proteomes" id="UP000008631"/>
    </source>
</evidence>
<dbReference type="FunCoup" id="E8QYV1">
    <property type="interactions" value="50"/>
</dbReference>
<keyword evidence="7" id="KW-1185">Reference proteome</keyword>
<dbReference type="GO" id="GO:1902358">
    <property type="term" value="P:sulfate transmembrane transport"/>
    <property type="evidence" value="ECO:0007669"/>
    <property type="project" value="InterPro"/>
</dbReference>
<dbReference type="Proteomes" id="UP000008631">
    <property type="component" value="Chromosome"/>
</dbReference>
<evidence type="ECO:0000256" key="2">
    <source>
        <dbReference type="ARBA" id="ARBA00006099"/>
    </source>
</evidence>
<evidence type="ECO:0000313" key="6">
    <source>
        <dbReference type="EMBL" id="ADV62088.1"/>
    </source>
</evidence>
<dbReference type="Pfam" id="PF13531">
    <property type="entry name" value="SBP_bac_11"/>
    <property type="match status" value="1"/>
</dbReference>
<dbReference type="HOGENOM" id="CLU_055615_0_1_0"/>
<protein>
    <submittedName>
        <fullName evidence="6">Sulfate ABC transporter, periplasmic sulfate-binding protein</fullName>
    </submittedName>
</protein>
<accession>E8QYV1</accession>
<dbReference type="EMBL" id="CP002353">
    <property type="protein sequence ID" value="ADV62088.1"/>
    <property type="molecule type" value="Genomic_DNA"/>
</dbReference>
<reference key="1">
    <citation type="submission" date="2010-11" db="EMBL/GenBank/DDBJ databases">
        <title>The complete sequence of chromosome of Isophaera pallida ATCC 43644.</title>
        <authorList>
            <consortium name="US DOE Joint Genome Institute (JGI-PGF)"/>
            <person name="Lucas S."/>
            <person name="Copeland A."/>
            <person name="Lapidus A."/>
            <person name="Bruce D."/>
            <person name="Goodwin L."/>
            <person name="Pitluck S."/>
            <person name="Kyrpides N."/>
            <person name="Mavromatis K."/>
            <person name="Pagani I."/>
            <person name="Ivanova N."/>
            <person name="Saunders E."/>
            <person name="Brettin T."/>
            <person name="Detter J.C."/>
            <person name="Han C."/>
            <person name="Tapia R."/>
            <person name="Land M."/>
            <person name="Hauser L."/>
            <person name="Markowitz V."/>
            <person name="Cheng J.-F."/>
            <person name="Hugenholtz P."/>
            <person name="Woyke T."/>
            <person name="Wu D."/>
            <person name="Eisen J.A."/>
        </authorList>
    </citation>
    <scope>NUCLEOTIDE SEQUENCE</scope>
    <source>
        <strain>ATCC 43644</strain>
    </source>
</reference>
<dbReference type="AlphaFoldDB" id="E8QYV1"/>
<dbReference type="STRING" id="575540.Isop_1503"/>
<dbReference type="eggNOG" id="COG1613">
    <property type="taxonomic scope" value="Bacteria"/>
</dbReference>
<dbReference type="InParanoid" id="E8QYV1"/>
<dbReference type="KEGG" id="ipa:Isop_1503"/>
<proteinExistence type="inferred from homology"/>
<comment type="similarity">
    <text evidence="2">Belongs to the prokaryotic sulfate-binding protein family.</text>
</comment>
<dbReference type="Gene3D" id="3.40.190.10">
    <property type="entry name" value="Periplasmic binding protein-like II"/>
    <property type="match status" value="2"/>
</dbReference>
<keyword evidence="5" id="KW-0574">Periplasm</keyword>
<comment type="subcellular location">
    <subcellularLocation>
        <location evidence="1">Periplasm</location>
    </subcellularLocation>
</comment>
<dbReference type="InterPro" id="IPR005669">
    <property type="entry name" value="Thiosulph/SO4-bd"/>
</dbReference>
<name>E8QYV1_ISOPI</name>
<dbReference type="SUPFAM" id="SSF53850">
    <property type="entry name" value="Periplasmic binding protein-like II"/>
    <property type="match status" value="1"/>
</dbReference>
<organism evidence="6 7">
    <name type="scientific">Isosphaera pallida (strain ATCC 43644 / DSM 9630 / IS1B)</name>
    <dbReference type="NCBI Taxonomy" id="575540"/>
    <lineage>
        <taxon>Bacteria</taxon>
        <taxon>Pseudomonadati</taxon>
        <taxon>Planctomycetota</taxon>
        <taxon>Planctomycetia</taxon>
        <taxon>Isosphaerales</taxon>
        <taxon>Isosphaeraceae</taxon>
        <taxon>Isosphaera</taxon>
    </lineage>
</organism>
<dbReference type="GO" id="GO:0042597">
    <property type="term" value="C:periplasmic space"/>
    <property type="evidence" value="ECO:0007669"/>
    <property type="project" value="UniProtKB-SubCell"/>
</dbReference>